<sequence>MPYRSEVQMIAPRLAAMTTTVASTMSAVPALPQRCGRGFAAGQQQAAGIQCQRVVKPRLVLAELARVQASGVGPVSVRPRRHFPGAGFLPAGVWRFRRPWKANVGLTVRL</sequence>
<dbReference type="EMBL" id="BMTZ01000004">
    <property type="protein sequence ID" value="GGT46560.1"/>
    <property type="molecule type" value="Genomic_DNA"/>
</dbReference>
<name>A0ABQ2TZF3_9ACTN</name>
<protein>
    <submittedName>
        <fullName evidence="1">Uncharacterized protein</fullName>
    </submittedName>
</protein>
<dbReference type="Proteomes" id="UP000629911">
    <property type="component" value="Unassembled WGS sequence"/>
</dbReference>
<proteinExistence type="predicted"/>
<gene>
    <name evidence="1" type="ORF">GCM10010287_20190</name>
</gene>
<keyword evidence="2" id="KW-1185">Reference proteome</keyword>
<comment type="caution">
    <text evidence="1">The sequence shown here is derived from an EMBL/GenBank/DDBJ whole genome shotgun (WGS) entry which is preliminary data.</text>
</comment>
<reference evidence="2" key="1">
    <citation type="journal article" date="2019" name="Int. J. Syst. Evol. Microbiol.">
        <title>The Global Catalogue of Microorganisms (GCM) 10K type strain sequencing project: providing services to taxonomists for standard genome sequencing and annotation.</title>
        <authorList>
            <consortium name="The Broad Institute Genomics Platform"/>
            <consortium name="The Broad Institute Genome Sequencing Center for Infectious Disease"/>
            <person name="Wu L."/>
            <person name="Ma J."/>
        </authorList>
    </citation>
    <scope>NUCLEOTIDE SEQUENCE [LARGE SCALE GENOMIC DNA]</scope>
    <source>
        <strain evidence="2">JCM 4422</strain>
    </source>
</reference>
<accession>A0ABQ2TZF3</accession>
<evidence type="ECO:0000313" key="1">
    <source>
        <dbReference type="EMBL" id="GGT46560.1"/>
    </source>
</evidence>
<organism evidence="1 2">
    <name type="scientific">Streptomyces variabilis</name>
    <dbReference type="NCBI Taxonomy" id="67372"/>
    <lineage>
        <taxon>Bacteria</taxon>
        <taxon>Bacillati</taxon>
        <taxon>Actinomycetota</taxon>
        <taxon>Actinomycetes</taxon>
        <taxon>Kitasatosporales</taxon>
        <taxon>Streptomycetaceae</taxon>
        <taxon>Streptomyces</taxon>
        <taxon>Streptomyces griseoincarnatus group</taxon>
    </lineage>
</organism>
<evidence type="ECO:0000313" key="2">
    <source>
        <dbReference type="Proteomes" id="UP000629911"/>
    </source>
</evidence>